<organism evidence="2">
    <name type="scientific">Arundo donax</name>
    <name type="common">Giant reed</name>
    <name type="synonym">Donax arundinaceus</name>
    <dbReference type="NCBI Taxonomy" id="35708"/>
    <lineage>
        <taxon>Eukaryota</taxon>
        <taxon>Viridiplantae</taxon>
        <taxon>Streptophyta</taxon>
        <taxon>Embryophyta</taxon>
        <taxon>Tracheophyta</taxon>
        <taxon>Spermatophyta</taxon>
        <taxon>Magnoliopsida</taxon>
        <taxon>Liliopsida</taxon>
        <taxon>Poales</taxon>
        <taxon>Poaceae</taxon>
        <taxon>PACMAD clade</taxon>
        <taxon>Arundinoideae</taxon>
        <taxon>Arundineae</taxon>
        <taxon>Arundo</taxon>
    </lineage>
</organism>
<feature type="region of interest" description="Disordered" evidence="1">
    <location>
        <begin position="1"/>
        <end position="67"/>
    </location>
</feature>
<feature type="compositionally biased region" description="Basic and acidic residues" evidence="1">
    <location>
        <begin position="46"/>
        <end position="65"/>
    </location>
</feature>
<reference evidence="2" key="2">
    <citation type="journal article" date="2015" name="Data Brief">
        <title>Shoot transcriptome of the giant reed, Arundo donax.</title>
        <authorList>
            <person name="Barrero R.A."/>
            <person name="Guerrero F.D."/>
            <person name="Moolhuijzen P."/>
            <person name="Goolsby J.A."/>
            <person name="Tidwell J."/>
            <person name="Bellgard S.E."/>
            <person name="Bellgard M.I."/>
        </authorList>
    </citation>
    <scope>NUCLEOTIDE SEQUENCE</scope>
    <source>
        <tissue evidence="2">Shoot tissue taken approximately 20 cm above the soil surface</tissue>
    </source>
</reference>
<sequence length="79" mass="8497">MVPPSPAAASSRRRSRSPPPSSYSPPPPAIRSALRPLSPYPVDPRLGLDHTPPRPPDRNPRRSRLDGLGVLMGLGWLGS</sequence>
<dbReference type="AlphaFoldDB" id="A0A0A9FU58"/>
<evidence type="ECO:0000313" key="2">
    <source>
        <dbReference type="EMBL" id="JAE13856.1"/>
    </source>
</evidence>
<name>A0A0A9FU58_ARUDO</name>
<reference evidence="2" key="1">
    <citation type="submission" date="2014-09" db="EMBL/GenBank/DDBJ databases">
        <authorList>
            <person name="Magalhaes I.L.F."/>
            <person name="Oliveira U."/>
            <person name="Santos F.R."/>
            <person name="Vidigal T.H.D.A."/>
            <person name="Brescovit A.D."/>
            <person name="Santos A.J."/>
        </authorList>
    </citation>
    <scope>NUCLEOTIDE SEQUENCE</scope>
    <source>
        <tissue evidence="2">Shoot tissue taken approximately 20 cm above the soil surface</tissue>
    </source>
</reference>
<proteinExistence type="predicted"/>
<evidence type="ECO:0000256" key="1">
    <source>
        <dbReference type="SAM" id="MobiDB-lite"/>
    </source>
</evidence>
<accession>A0A0A9FU58</accession>
<dbReference type="EMBL" id="GBRH01184040">
    <property type="protein sequence ID" value="JAE13856.1"/>
    <property type="molecule type" value="Transcribed_RNA"/>
</dbReference>
<feature type="compositionally biased region" description="Pro residues" evidence="1">
    <location>
        <begin position="17"/>
        <end position="29"/>
    </location>
</feature>
<protein>
    <submittedName>
        <fullName evidence="2">Uncharacterized protein</fullName>
    </submittedName>
</protein>